<dbReference type="InterPro" id="IPR029063">
    <property type="entry name" value="SAM-dependent_MTases_sf"/>
</dbReference>
<accession>A0A1Z4MSJ2</accession>
<evidence type="ECO:0000313" key="2">
    <source>
        <dbReference type="Proteomes" id="UP000218785"/>
    </source>
</evidence>
<dbReference type="SUPFAM" id="SSF53335">
    <property type="entry name" value="S-adenosyl-L-methionine-dependent methyltransferases"/>
    <property type="match status" value="1"/>
</dbReference>
<dbReference type="EMBL" id="AP018248">
    <property type="protein sequence ID" value="BAY96434.1"/>
    <property type="molecule type" value="Genomic_DNA"/>
</dbReference>
<dbReference type="InterPro" id="IPR050508">
    <property type="entry name" value="Methyltransf_Superfamily"/>
</dbReference>
<dbReference type="AlphaFoldDB" id="A0A1Z4MSJ2"/>
<dbReference type="RefSeq" id="WP_096573657.1">
    <property type="nucleotide sequence ID" value="NZ_CAWNJS010000001.1"/>
</dbReference>
<dbReference type="PANTHER" id="PTHR42912:SF85">
    <property type="entry name" value="METHYLTRANSFERASE TYPE 11"/>
    <property type="match status" value="1"/>
</dbReference>
<dbReference type="Pfam" id="PF13489">
    <property type="entry name" value="Methyltransf_23"/>
    <property type="match status" value="1"/>
</dbReference>
<keyword evidence="2" id="KW-1185">Reference proteome</keyword>
<dbReference type="GO" id="GO:0032259">
    <property type="term" value="P:methylation"/>
    <property type="evidence" value="ECO:0007669"/>
    <property type="project" value="UniProtKB-KW"/>
</dbReference>
<dbReference type="Proteomes" id="UP000218785">
    <property type="component" value="Chromosome"/>
</dbReference>
<dbReference type="KEGG" id="ttq:NIES37_03670"/>
<gene>
    <name evidence="1" type="ORF">NIES37_03670</name>
</gene>
<dbReference type="CDD" id="cd02440">
    <property type="entry name" value="AdoMet_MTases"/>
    <property type="match status" value="1"/>
</dbReference>
<dbReference type="Gene3D" id="3.40.50.150">
    <property type="entry name" value="Vaccinia Virus protein VP39"/>
    <property type="match status" value="1"/>
</dbReference>
<organism evidence="1 2">
    <name type="scientific">Tolypothrix tenuis PCC 7101</name>
    <dbReference type="NCBI Taxonomy" id="231146"/>
    <lineage>
        <taxon>Bacteria</taxon>
        <taxon>Bacillati</taxon>
        <taxon>Cyanobacteriota</taxon>
        <taxon>Cyanophyceae</taxon>
        <taxon>Nostocales</taxon>
        <taxon>Tolypothrichaceae</taxon>
        <taxon>Tolypothrix</taxon>
    </lineage>
</organism>
<proteinExistence type="predicted"/>
<evidence type="ECO:0000313" key="1">
    <source>
        <dbReference type="EMBL" id="BAY96434.1"/>
    </source>
</evidence>
<keyword evidence="1" id="KW-0489">Methyltransferase</keyword>
<dbReference type="PANTHER" id="PTHR42912">
    <property type="entry name" value="METHYLTRANSFERASE"/>
    <property type="match status" value="1"/>
</dbReference>
<name>A0A1Z4MSJ2_9CYAN</name>
<keyword evidence="1" id="KW-0808">Transferase</keyword>
<reference evidence="1 2" key="1">
    <citation type="submission" date="2017-06" db="EMBL/GenBank/DDBJ databases">
        <title>Genome sequencing of cyanobaciteial culture collection at National Institute for Environmental Studies (NIES).</title>
        <authorList>
            <person name="Hirose Y."/>
            <person name="Shimura Y."/>
            <person name="Fujisawa T."/>
            <person name="Nakamura Y."/>
            <person name="Kawachi M."/>
        </authorList>
    </citation>
    <scope>NUCLEOTIDE SEQUENCE [LARGE SCALE GENOMIC DNA]</scope>
    <source>
        <strain evidence="1 2">NIES-37</strain>
    </source>
</reference>
<protein>
    <submittedName>
        <fullName evidence="1">Type 11 methyltransferase</fullName>
    </submittedName>
</protein>
<dbReference type="GO" id="GO:0008757">
    <property type="term" value="F:S-adenosylmethionine-dependent methyltransferase activity"/>
    <property type="evidence" value="ECO:0007669"/>
    <property type="project" value="InterPro"/>
</dbReference>
<sequence length="187" mass="22003">MSEPFLEPILRYFRLKRVISHIPKNSVVLDVGCGTSATFLQSISPHIKQGFGVDFKVKDFQLGNIQTKQLMLENSLPFKDKSFDVVTMLAVLEHIEHEKEILKEIYRVLVPKGKLILTVPSVWSQPVLEFLAYRLKIVSEAEIRDHKRYYKHETLRKVLVDFSGFQEFHHQYFQFWMNNFCTVTKKI</sequence>